<feature type="region of interest" description="Disordered" evidence="1">
    <location>
        <begin position="1"/>
        <end position="35"/>
    </location>
</feature>
<dbReference type="AlphaFoldDB" id="A0A9X0QWC6"/>
<accession>A0A9X0QWC6</accession>
<feature type="region of interest" description="Disordered" evidence="1">
    <location>
        <begin position="138"/>
        <end position="208"/>
    </location>
</feature>
<evidence type="ECO:0000256" key="1">
    <source>
        <dbReference type="SAM" id="MobiDB-lite"/>
    </source>
</evidence>
<dbReference type="Proteomes" id="UP000600101">
    <property type="component" value="Unassembled WGS sequence"/>
</dbReference>
<reference evidence="2" key="1">
    <citation type="submission" date="2020-08" db="EMBL/GenBank/DDBJ databases">
        <authorList>
            <person name="Hu Y."/>
            <person name="Nguyen S.V."/>
            <person name="Li F."/>
            <person name="Fanning S."/>
        </authorList>
    </citation>
    <scope>NUCLEOTIDE SEQUENCE</scope>
    <source>
        <strain evidence="2">SYSU D8009</strain>
    </source>
</reference>
<evidence type="ECO:0000313" key="2">
    <source>
        <dbReference type="EMBL" id="MBC4013802.1"/>
    </source>
</evidence>
<keyword evidence="3" id="KW-1185">Reference proteome</keyword>
<feature type="compositionally biased region" description="Low complexity" evidence="1">
    <location>
        <begin position="166"/>
        <end position="196"/>
    </location>
</feature>
<gene>
    <name evidence="2" type="ORF">H7965_00580</name>
</gene>
<dbReference type="RefSeq" id="WP_186768572.1">
    <property type="nucleotide sequence ID" value="NZ_JACOMF010000001.1"/>
</dbReference>
<organism evidence="2 3">
    <name type="scientific">Siccirubricoccus deserti</name>
    <dbReference type="NCBI Taxonomy" id="2013562"/>
    <lineage>
        <taxon>Bacteria</taxon>
        <taxon>Pseudomonadati</taxon>
        <taxon>Pseudomonadota</taxon>
        <taxon>Alphaproteobacteria</taxon>
        <taxon>Acetobacterales</taxon>
        <taxon>Roseomonadaceae</taxon>
        <taxon>Siccirubricoccus</taxon>
    </lineage>
</organism>
<protein>
    <submittedName>
        <fullName evidence="2">Uncharacterized protein</fullName>
    </submittedName>
</protein>
<evidence type="ECO:0000313" key="3">
    <source>
        <dbReference type="Proteomes" id="UP000600101"/>
    </source>
</evidence>
<proteinExistence type="predicted"/>
<comment type="caution">
    <text evidence="2">The sequence shown here is derived from an EMBL/GenBank/DDBJ whole genome shotgun (WGS) entry which is preliminary data.</text>
</comment>
<feature type="compositionally biased region" description="Basic and acidic residues" evidence="1">
    <location>
        <begin position="26"/>
        <end position="35"/>
    </location>
</feature>
<feature type="compositionally biased region" description="Pro residues" evidence="1">
    <location>
        <begin position="197"/>
        <end position="208"/>
    </location>
</feature>
<dbReference type="EMBL" id="JACOMF010000001">
    <property type="protein sequence ID" value="MBC4013802.1"/>
    <property type="molecule type" value="Genomic_DNA"/>
</dbReference>
<sequence length="208" mass="21127">MQEPAAQGGVDSGEELDSVRRRQGRDHRPVQRERQIPAVAIGTYEVFMPVVIAWAASPMNALPPLTSPRPPAAWPEAPTAAVASVPSVATAAPSSSAMPNPALRLDPGLGLVVLQFRDDRGEVVATLPTERELAAYRDAGKRAASAPGLRPQAGVPKPGQEPGSGAARAASLTAASTPAEVKTPAVATPSASAVTTPPSPAPPPIGPG</sequence>
<name>A0A9X0QWC6_9PROT</name>